<comment type="caution">
    <text evidence="4">The sequence shown here is derived from an EMBL/GenBank/DDBJ whole genome shotgun (WGS) entry which is preliminary data.</text>
</comment>
<sequence>MKNSRGIVWGGLLVIFGVIWLLRSMNLLNIDWDLVLPYWPVLLILAGAILMAAGRERGSGGIVALLITLAVFGGVVNKTHQAFDNHGNNWNFGWDDDDDNDDHDYGFHHDDDSDNADDDEDKDSDYSKDRNNPINGSYNYEMEDFIQKANFNLEGGAGSFSLNGNTAKLFEAATTSTMVGFRSNTSVNKLDNSASVTLKMEEGNVKIKNGEISNQAKIHLNEKPVWSIDLGIGAGKGDFDFSNYKVEKLKVSTGVADMDIRLGDKVPTANVDIEAGVASVTLEIPESVGCEMHMDGALNAKNMEGLNKVGNGYYRTSNFDTASKKVIVHYEGGLTSINIKRY</sequence>
<feature type="region of interest" description="Disordered" evidence="1">
    <location>
        <begin position="105"/>
        <end position="135"/>
    </location>
</feature>
<feature type="transmembrane region" description="Helical" evidence="2">
    <location>
        <begin position="59"/>
        <end position="76"/>
    </location>
</feature>
<dbReference type="InterPro" id="IPR054331">
    <property type="entry name" value="LiaF_TM"/>
</dbReference>
<gene>
    <name evidence="4" type="ORF">GCM10007423_44720</name>
</gene>
<dbReference type="Proteomes" id="UP000600214">
    <property type="component" value="Unassembled WGS sequence"/>
</dbReference>
<keyword evidence="2" id="KW-0472">Membrane</keyword>
<protein>
    <recommendedName>
        <fullName evidence="3">LiaF transmembrane domain-containing protein</fullName>
    </recommendedName>
</protein>
<dbReference type="Pfam" id="PF22570">
    <property type="entry name" value="LiaF-TM"/>
    <property type="match status" value="1"/>
</dbReference>
<dbReference type="EMBL" id="BMIA01000003">
    <property type="protein sequence ID" value="GGH45627.1"/>
    <property type="molecule type" value="Genomic_DNA"/>
</dbReference>
<evidence type="ECO:0000256" key="2">
    <source>
        <dbReference type="SAM" id="Phobius"/>
    </source>
</evidence>
<keyword evidence="5" id="KW-1185">Reference proteome</keyword>
<keyword evidence="2" id="KW-1133">Transmembrane helix</keyword>
<accession>A0ABQ1Z2E1</accession>
<feature type="compositionally biased region" description="Acidic residues" evidence="1">
    <location>
        <begin position="112"/>
        <end position="123"/>
    </location>
</feature>
<evidence type="ECO:0000256" key="1">
    <source>
        <dbReference type="SAM" id="MobiDB-lite"/>
    </source>
</evidence>
<evidence type="ECO:0000313" key="5">
    <source>
        <dbReference type="Proteomes" id="UP000600214"/>
    </source>
</evidence>
<feature type="transmembrane region" description="Helical" evidence="2">
    <location>
        <begin position="6"/>
        <end position="22"/>
    </location>
</feature>
<evidence type="ECO:0000259" key="3">
    <source>
        <dbReference type="Pfam" id="PF22570"/>
    </source>
</evidence>
<feature type="domain" description="LiaF transmembrane" evidence="3">
    <location>
        <begin position="8"/>
        <end position="72"/>
    </location>
</feature>
<organism evidence="4 5">
    <name type="scientific">Dyadobacter endophyticus</name>
    <dbReference type="NCBI Taxonomy" id="1749036"/>
    <lineage>
        <taxon>Bacteria</taxon>
        <taxon>Pseudomonadati</taxon>
        <taxon>Bacteroidota</taxon>
        <taxon>Cytophagia</taxon>
        <taxon>Cytophagales</taxon>
        <taxon>Spirosomataceae</taxon>
        <taxon>Dyadobacter</taxon>
    </lineage>
</organism>
<feature type="transmembrane region" description="Helical" evidence="2">
    <location>
        <begin position="34"/>
        <end position="53"/>
    </location>
</feature>
<keyword evidence="2" id="KW-0812">Transmembrane</keyword>
<evidence type="ECO:0000313" key="4">
    <source>
        <dbReference type="EMBL" id="GGH45627.1"/>
    </source>
</evidence>
<proteinExistence type="predicted"/>
<dbReference type="RefSeq" id="WP_188936237.1">
    <property type="nucleotide sequence ID" value="NZ_BMIA01000003.1"/>
</dbReference>
<name>A0ABQ1Z2E1_9BACT</name>
<reference evidence="5" key="1">
    <citation type="journal article" date="2019" name="Int. J. Syst. Evol. Microbiol.">
        <title>The Global Catalogue of Microorganisms (GCM) 10K type strain sequencing project: providing services to taxonomists for standard genome sequencing and annotation.</title>
        <authorList>
            <consortium name="The Broad Institute Genomics Platform"/>
            <consortium name="The Broad Institute Genome Sequencing Center for Infectious Disease"/>
            <person name="Wu L."/>
            <person name="Ma J."/>
        </authorList>
    </citation>
    <scope>NUCLEOTIDE SEQUENCE [LARGE SCALE GENOMIC DNA]</scope>
    <source>
        <strain evidence="5">CGMCC 1.15288</strain>
    </source>
</reference>